<dbReference type="EMBL" id="OY731405">
    <property type="protein sequence ID" value="CAJ1971064.1"/>
    <property type="molecule type" value="Genomic_DNA"/>
</dbReference>
<evidence type="ECO:0000313" key="9">
    <source>
        <dbReference type="Proteomes" id="UP001189624"/>
    </source>
</evidence>
<feature type="compositionally biased region" description="Low complexity" evidence="6">
    <location>
        <begin position="202"/>
        <end position="216"/>
    </location>
</feature>
<evidence type="ECO:0000256" key="6">
    <source>
        <dbReference type="SAM" id="MobiDB-lite"/>
    </source>
</evidence>
<dbReference type="PANTHER" id="PTHR31920">
    <property type="entry name" value="B3 DOMAIN-CONTAINING"/>
    <property type="match status" value="1"/>
</dbReference>
<evidence type="ECO:0000256" key="1">
    <source>
        <dbReference type="ARBA" id="ARBA00004123"/>
    </source>
</evidence>
<dbReference type="GO" id="GO:0003677">
    <property type="term" value="F:DNA binding"/>
    <property type="evidence" value="ECO:0007669"/>
    <property type="project" value="UniProtKB-KW"/>
</dbReference>
<dbReference type="PROSITE" id="PS50863">
    <property type="entry name" value="B3"/>
    <property type="match status" value="1"/>
</dbReference>
<sequence>MDNSKHGSELQIVANHRLAAGVYGRNEMSDEGCQISRAIVLDNTMATTAKKYFFKVFFPEKHTEKIVIPSSFVKSTRLGRRRIPEDVILRNVSGRVWCVKTRLIGHKIYFQEGWKVFQEENCIGKEDFLLFKHDGTNVFKVVILEQSSRCERNEVEENEVIDITEEEEREQTEDEDECFDDENSYDNCTQMEEESEKEHMRSQSNRSRASNTTSSTPKGPHLEDYEFDPQMYIQPENPYFEAKLYKNRPNELHVPANVFKDLSLTFPQEITLSRCLCFQSEDIQSNELRQNHFGLSQQTPMYSEVTKVSEWQDGRVCLKGWANFCTKNKIKENDACICEIVSGEDRIVRKFWVHVLGATNG</sequence>
<evidence type="ECO:0000313" key="8">
    <source>
        <dbReference type="EMBL" id="CAJ1971064.1"/>
    </source>
</evidence>
<evidence type="ECO:0000256" key="3">
    <source>
        <dbReference type="ARBA" id="ARBA00023125"/>
    </source>
</evidence>
<dbReference type="InterPro" id="IPR003340">
    <property type="entry name" value="B3_DNA-bd"/>
</dbReference>
<keyword evidence="3" id="KW-0238">DNA-binding</keyword>
<dbReference type="InterPro" id="IPR015300">
    <property type="entry name" value="DNA-bd_pseudobarrel_sf"/>
</dbReference>
<organism evidence="8 9">
    <name type="scientific">Sphenostylis stenocarpa</name>
    <dbReference type="NCBI Taxonomy" id="92480"/>
    <lineage>
        <taxon>Eukaryota</taxon>
        <taxon>Viridiplantae</taxon>
        <taxon>Streptophyta</taxon>
        <taxon>Embryophyta</taxon>
        <taxon>Tracheophyta</taxon>
        <taxon>Spermatophyta</taxon>
        <taxon>Magnoliopsida</taxon>
        <taxon>eudicotyledons</taxon>
        <taxon>Gunneridae</taxon>
        <taxon>Pentapetalae</taxon>
        <taxon>rosids</taxon>
        <taxon>fabids</taxon>
        <taxon>Fabales</taxon>
        <taxon>Fabaceae</taxon>
        <taxon>Papilionoideae</taxon>
        <taxon>50 kb inversion clade</taxon>
        <taxon>NPAAA clade</taxon>
        <taxon>indigoferoid/millettioid clade</taxon>
        <taxon>Phaseoleae</taxon>
        <taxon>Sphenostylis</taxon>
    </lineage>
</organism>
<feature type="domain" description="TF-B3" evidence="7">
    <location>
        <begin position="51"/>
        <end position="147"/>
    </location>
</feature>
<dbReference type="SUPFAM" id="SSF101936">
    <property type="entry name" value="DNA-binding pseudobarrel domain"/>
    <property type="match status" value="2"/>
</dbReference>
<keyword evidence="2" id="KW-0805">Transcription regulation</keyword>
<dbReference type="Pfam" id="PF02362">
    <property type="entry name" value="B3"/>
    <property type="match status" value="1"/>
</dbReference>
<evidence type="ECO:0000256" key="5">
    <source>
        <dbReference type="ARBA" id="ARBA00023242"/>
    </source>
</evidence>
<feature type="compositionally biased region" description="Acidic residues" evidence="6">
    <location>
        <begin position="156"/>
        <end position="184"/>
    </location>
</feature>
<dbReference type="InterPro" id="IPR050655">
    <property type="entry name" value="Plant_B3_domain"/>
</dbReference>
<dbReference type="CDD" id="cd10017">
    <property type="entry name" value="B3_DNA"/>
    <property type="match status" value="1"/>
</dbReference>
<evidence type="ECO:0000259" key="7">
    <source>
        <dbReference type="PROSITE" id="PS50863"/>
    </source>
</evidence>
<dbReference type="Gene3D" id="2.40.330.10">
    <property type="entry name" value="DNA-binding pseudobarrel domain"/>
    <property type="match status" value="2"/>
</dbReference>
<accession>A0AA86VUB4</accession>
<comment type="subcellular location">
    <subcellularLocation>
        <location evidence="1">Nucleus</location>
    </subcellularLocation>
</comment>
<name>A0AA86VUB4_9FABA</name>
<evidence type="ECO:0000256" key="2">
    <source>
        <dbReference type="ARBA" id="ARBA00023015"/>
    </source>
</evidence>
<reference evidence="8" key="1">
    <citation type="submission" date="2023-10" db="EMBL/GenBank/DDBJ databases">
        <authorList>
            <person name="Domelevo Entfellner J.-B."/>
        </authorList>
    </citation>
    <scope>NUCLEOTIDE SEQUENCE</scope>
</reference>
<gene>
    <name evidence="8" type="ORF">AYBTSS11_LOCUS23062</name>
</gene>
<feature type="region of interest" description="Disordered" evidence="6">
    <location>
        <begin position="154"/>
        <end position="224"/>
    </location>
</feature>
<keyword evidence="4" id="KW-0804">Transcription</keyword>
<protein>
    <recommendedName>
        <fullName evidence="7">TF-B3 domain-containing protein</fullName>
    </recommendedName>
</protein>
<dbReference type="PANTHER" id="PTHR31920:SF135">
    <property type="entry name" value="B3 DOMAIN-CONTAINING PROTEIN OS03G0621600-RELATED"/>
    <property type="match status" value="1"/>
</dbReference>
<dbReference type="GO" id="GO:0005634">
    <property type="term" value="C:nucleus"/>
    <property type="evidence" value="ECO:0007669"/>
    <property type="project" value="UniProtKB-SubCell"/>
</dbReference>
<evidence type="ECO:0000256" key="4">
    <source>
        <dbReference type="ARBA" id="ARBA00023163"/>
    </source>
</evidence>
<proteinExistence type="predicted"/>
<dbReference type="Proteomes" id="UP001189624">
    <property type="component" value="Chromosome 8"/>
</dbReference>
<keyword evidence="5" id="KW-0539">Nucleus</keyword>
<dbReference type="Gramene" id="rna-AYBTSS11_LOCUS23062">
    <property type="protein sequence ID" value="CAJ1971064.1"/>
    <property type="gene ID" value="gene-AYBTSS11_LOCUS23062"/>
</dbReference>
<keyword evidence="9" id="KW-1185">Reference proteome</keyword>
<dbReference type="SMART" id="SM01019">
    <property type="entry name" value="B3"/>
    <property type="match status" value="1"/>
</dbReference>
<dbReference type="AlphaFoldDB" id="A0AA86VUB4"/>